<evidence type="ECO:0000259" key="2">
    <source>
        <dbReference type="Pfam" id="PF12770"/>
    </source>
</evidence>
<evidence type="ECO:0000313" key="4">
    <source>
        <dbReference type="Proteomes" id="UP000053424"/>
    </source>
</evidence>
<dbReference type="Proteomes" id="UP000053424">
    <property type="component" value="Unassembled WGS sequence"/>
</dbReference>
<dbReference type="Pfam" id="PF12770">
    <property type="entry name" value="CHAT"/>
    <property type="match status" value="1"/>
</dbReference>
<gene>
    <name evidence="3" type="ORF">M413DRAFT_444422</name>
</gene>
<dbReference type="EMBL" id="KN831777">
    <property type="protein sequence ID" value="KIM42751.1"/>
    <property type="molecule type" value="Genomic_DNA"/>
</dbReference>
<reference evidence="4" key="2">
    <citation type="submission" date="2015-01" db="EMBL/GenBank/DDBJ databases">
        <title>Evolutionary Origins and Diversification of the Mycorrhizal Mutualists.</title>
        <authorList>
            <consortium name="DOE Joint Genome Institute"/>
            <consortium name="Mycorrhizal Genomics Consortium"/>
            <person name="Kohler A."/>
            <person name="Kuo A."/>
            <person name="Nagy L.G."/>
            <person name="Floudas D."/>
            <person name="Copeland A."/>
            <person name="Barry K.W."/>
            <person name="Cichocki N."/>
            <person name="Veneault-Fourrey C."/>
            <person name="LaButti K."/>
            <person name="Lindquist E.A."/>
            <person name="Lipzen A."/>
            <person name="Lundell T."/>
            <person name="Morin E."/>
            <person name="Murat C."/>
            <person name="Riley R."/>
            <person name="Ohm R."/>
            <person name="Sun H."/>
            <person name="Tunlid A."/>
            <person name="Henrissat B."/>
            <person name="Grigoriev I.V."/>
            <person name="Hibbett D.S."/>
            <person name="Martin F."/>
        </authorList>
    </citation>
    <scope>NUCLEOTIDE SEQUENCE [LARGE SCALE GENOMIC DNA]</scope>
    <source>
        <strain evidence="4">h7</strain>
    </source>
</reference>
<evidence type="ECO:0000313" key="3">
    <source>
        <dbReference type="EMBL" id="KIM42751.1"/>
    </source>
</evidence>
<feature type="region of interest" description="Disordered" evidence="1">
    <location>
        <begin position="1135"/>
        <end position="1165"/>
    </location>
</feature>
<feature type="domain" description="CHAT" evidence="2">
    <location>
        <begin position="1174"/>
        <end position="1467"/>
    </location>
</feature>
<dbReference type="HOGENOM" id="CLU_250349_0_0_1"/>
<dbReference type="OrthoDB" id="9991317at2759"/>
<accession>A0A0C3CGL7</accession>
<reference evidence="3 4" key="1">
    <citation type="submission" date="2014-04" db="EMBL/GenBank/DDBJ databases">
        <authorList>
            <consortium name="DOE Joint Genome Institute"/>
            <person name="Kuo A."/>
            <person name="Gay G."/>
            <person name="Dore J."/>
            <person name="Kohler A."/>
            <person name="Nagy L.G."/>
            <person name="Floudas D."/>
            <person name="Copeland A."/>
            <person name="Barry K.W."/>
            <person name="Cichocki N."/>
            <person name="Veneault-Fourrey C."/>
            <person name="LaButti K."/>
            <person name="Lindquist E.A."/>
            <person name="Lipzen A."/>
            <person name="Lundell T."/>
            <person name="Morin E."/>
            <person name="Murat C."/>
            <person name="Sun H."/>
            <person name="Tunlid A."/>
            <person name="Henrissat B."/>
            <person name="Grigoriev I.V."/>
            <person name="Hibbett D.S."/>
            <person name="Martin F."/>
            <person name="Nordberg H.P."/>
            <person name="Cantor M.N."/>
            <person name="Hua S.X."/>
        </authorList>
    </citation>
    <scope>NUCLEOTIDE SEQUENCE [LARGE SCALE GENOMIC DNA]</scope>
    <source>
        <strain evidence="4">h7</strain>
    </source>
</reference>
<organism evidence="3 4">
    <name type="scientific">Hebeloma cylindrosporum</name>
    <dbReference type="NCBI Taxonomy" id="76867"/>
    <lineage>
        <taxon>Eukaryota</taxon>
        <taxon>Fungi</taxon>
        <taxon>Dikarya</taxon>
        <taxon>Basidiomycota</taxon>
        <taxon>Agaricomycotina</taxon>
        <taxon>Agaricomycetes</taxon>
        <taxon>Agaricomycetidae</taxon>
        <taxon>Agaricales</taxon>
        <taxon>Agaricineae</taxon>
        <taxon>Hymenogastraceae</taxon>
        <taxon>Hebeloma</taxon>
    </lineage>
</organism>
<proteinExistence type="predicted"/>
<evidence type="ECO:0000256" key="1">
    <source>
        <dbReference type="SAM" id="MobiDB-lite"/>
    </source>
</evidence>
<dbReference type="InterPro" id="IPR024983">
    <property type="entry name" value="CHAT_dom"/>
</dbReference>
<name>A0A0C3CGL7_HEBCY</name>
<keyword evidence="4" id="KW-1185">Reference proteome</keyword>
<protein>
    <recommendedName>
        <fullName evidence="2">CHAT domain-containing protein</fullName>
    </recommendedName>
</protein>
<feature type="compositionally biased region" description="Polar residues" evidence="1">
    <location>
        <begin position="1135"/>
        <end position="1144"/>
    </location>
</feature>
<sequence length="1468" mass="163087">MTASESALFSKRIWEVVKSLSLFDTILYLSKSEALFEPENGILLFSASPESYDRKALYAILLLQRYSLQSFPNDISEASNIMLNTISLVDQPGYARFFHLLANRSIDLFEQTKALTYLQLGIELLERFSAVQDPGSIMYLMAAMEHACACLQYSLTGEVEEALEAARNIVNDACQVSLASPWISVFGDTRTKVILANIIRNRDEMLVPEEDLEPTVNASLRLLNSLSPSPECLHTAFQILVISAILFLSQSLESEELLVSIDSLGCILCGQQSHLSSVHNNTLLLISNAIDSCSSDRTICLIYMADVLDAEVPDPLRPLDINDQTAWKTEWEAAQRFLQRRITASQQGRHGIDTTPTLNFLKFKIHGDVLHRSSLSKTKVHEAAPVGTHICIFKLGMVPASDYQQFLQNSEGLTHYIFFEHLQRLCSGLSPDDLKRFSDQTDDLNRLFKKSRHLKDVDGVGPIAAWKRSPGVIAYIIFLIDHSLATKKRAARQMARVNLEHEPGYTQLIHRLVGDLRDYETDDAAIGISSTLINQFLRAQKRGTSMHFIGTMELATNYAIEFLSEPRIRRTALLALSLQLFREAVESRGDSPWFAEARKVVMLGRMLHNRLKYFGESEELLTQTIDHFTTLWEILPIGRPFAVSALEMITATALLYLSRSLEFEEWIDALNFLYTGLDLYINGLDDMESEISGTTKQSTLDLVLDGGINAGNFGLASKIFCLFHVSDMLRSVALDICRNPGYLELSARMYHQSLHLQLGDTRQNEDIVRSHWRREKQSLTQALIALTQPNSMGTSSPRLGEVPFAIFSYQATRPTKQTEPTSSSHNCIFRYHPTKVSYLPQVIQESVPASPVSESSSILGMPDIPAWPNDLMAPPPSFQSELEVHSIAHSVILPGVEKVIYNEGDEYFKMPLEPRTIKALRRSIEEDIHTTESQFSYLAETVVHQVSDRVYMDPREVQLGTRIAKMKQGSSPHLARIAPLQALLSRGPERCLELIESSRTLFWTKLLRLQATFDGLPEDLARELEDTAHALDSCKSQSVAYVSKEDLRWQFELEASFARLLDEARQIPGFENLLKPKGYEDLLQASVGGPVIVLMGTNSAYAALVITTKGVNSVFLPDLTSVALENLTRGLNQANTSARGSIQEQADDGGSGAERAGRPKGAPRGPSYESFLGGLWNLIVKPIFEFIGLLSSVSPPGNPRPRLWWCPTGEFTFLPLHAAGFGFGTKNMESVSKYAVSSFTPTLSALISARSKVSRGPPIQVSDLRSLVLCQPTTKGYASLPNTAKELALVESLNPPRQLLRIGSGPLISSNANRTVDEAVEFLKQASILHLACHGHQDRADPLNSGFELDDGRLTVAKLISCRPPKAFLAFLSACESASNDQEVPDESLNLSAAMLYAGFSSVIGTLWSMNDNDGPLIARSIYEEVFKDPTASLDPKVIPYALDRAVQKLQQNGVHPSRWATYIHVGI</sequence>